<evidence type="ECO:0000256" key="5">
    <source>
        <dbReference type="ARBA" id="ARBA00023136"/>
    </source>
</evidence>
<name>A0A7S8C9E4_9BACI</name>
<dbReference type="GO" id="GO:0005886">
    <property type="term" value="C:plasma membrane"/>
    <property type="evidence" value="ECO:0007669"/>
    <property type="project" value="UniProtKB-SubCell"/>
</dbReference>
<sequence>MKLGARVLKTGIAIVLALTLAELLNLPSPIFAGIAAVFAIQPTIYRSYLSVIEQLQANIIGGAIAVIFVMLFGNHVFIIGLAAIIAIMIILKLRIESTIGLALVTIMAIMQEPGEHFIEFAFIRIATIMLGVLSSFAVNLVFIPPKYETKLYHKTVSVTEDTLKWIRLSTRHASEHTLLKKDIERIKERLMKLDQLYLMYKEERNYFRSKEVLKTRKLVIYRQMISTTRRSLNILRRLHRFDNDFQHLPEETQLELQGQLDGLITYHEQLLLKFAGKIRPNVELETESTEAPQRKELVGRFLHQVKQDQACEEVETYHFLHLISDILEYEENLVHLEKLINSFQTYHQKENTVRLDEIEDER</sequence>
<evidence type="ECO:0000256" key="1">
    <source>
        <dbReference type="ARBA" id="ARBA00004651"/>
    </source>
</evidence>
<keyword evidence="9" id="KW-1185">Reference proteome</keyword>
<keyword evidence="5 7" id="KW-0472">Membrane</keyword>
<keyword evidence="6" id="KW-0175">Coiled coil</keyword>
<dbReference type="RefSeq" id="WP_239673311.1">
    <property type="nucleotide sequence ID" value="NZ_CP049742.1"/>
</dbReference>
<evidence type="ECO:0000256" key="2">
    <source>
        <dbReference type="ARBA" id="ARBA00022475"/>
    </source>
</evidence>
<evidence type="ECO:0000313" key="9">
    <source>
        <dbReference type="Proteomes" id="UP000593626"/>
    </source>
</evidence>
<dbReference type="AlphaFoldDB" id="A0A7S8C9E4"/>
<feature type="transmembrane region" description="Helical" evidence="7">
    <location>
        <begin position="63"/>
        <end position="86"/>
    </location>
</feature>
<gene>
    <name evidence="8" type="ORF">G8O30_01790</name>
</gene>
<evidence type="ECO:0000256" key="4">
    <source>
        <dbReference type="ARBA" id="ARBA00022989"/>
    </source>
</evidence>
<dbReference type="InterPro" id="IPR010343">
    <property type="entry name" value="ArAE_1"/>
</dbReference>
<comment type="subcellular location">
    <subcellularLocation>
        <location evidence="1">Cell membrane</location>
        <topology evidence="1">Multi-pass membrane protein</topology>
    </subcellularLocation>
</comment>
<keyword evidence="3 7" id="KW-0812">Transmembrane</keyword>
<reference evidence="8 9" key="1">
    <citation type="submission" date="2019-07" db="EMBL/GenBank/DDBJ databases">
        <title>Genome sequence of 2 isolates from Red Sea Mangroves.</title>
        <authorList>
            <person name="Sefrji F."/>
            <person name="Michoud G."/>
            <person name="Merlino G."/>
            <person name="Daffonchio D."/>
        </authorList>
    </citation>
    <scope>NUCLEOTIDE SEQUENCE [LARGE SCALE GENOMIC DNA]</scope>
    <source>
        <strain evidence="8 9">R1DC41</strain>
    </source>
</reference>
<dbReference type="EMBL" id="CP049742">
    <property type="protein sequence ID" value="QPC45792.1"/>
    <property type="molecule type" value="Genomic_DNA"/>
</dbReference>
<feature type="transmembrane region" description="Helical" evidence="7">
    <location>
        <begin position="122"/>
        <end position="143"/>
    </location>
</feature>
<proteinExistence type="predicted"/>
<dbReference type="Proteomes" id="UP000593626">
    <property type="component" value="Chromosome"/>
</dbReference>
<dbReference type="KEGG" id="mcui:G8O30_01790"/>
<evidence type="ECO:0000313" key="8">
    <source>
        <dbReference type="EMBL" id="QPC45792.1"/>
    </source>
</evidence>
<dbReference type="PANTHER" id="PTHR30509:SF27">
    <property type="entry name" value="UPF0421 PROTEIN YGAE"/>
    <property type="match status" value="1"/>
</dbReference>
<dbReference type="Pfam" id="PF06081">
    <property type="entry name" value="ArAE_1"/>
    <property type="match status" value="1"/>
</dbReference>
<protein>
    <submittedName>
        <fullName evidence="8">Aromatic acid exporter family protein</fullName>
    </submittedName>
</protein>
<dbReference type="PANTHER" id="PTHR30509">
    <property type="entry name" value="P-HYDROXYBENZOIC ACID EFFLUX PUMP SUBUNIT-RELATED"/>
    <property type="match status" value="1"/>
</dbReference>
<evidence type="ECO:0000256" key="6">
    <source>
        <dbReference type="SAM" id="Coils"/>
    </source>
</evidence>
<accession>A0A7S8C9E4</accession>
<organism evidence="8 9">
    <name type="scientific">Mangrovibacillus cuniculi</name>
    <dbReference type="NCBI Taxonomy" id="2593652"/>
    <lineage>
        <taxon>Bacteria</taxon>
        <taxon>Bacillati</taxon>
        <taxon>Bacillota</taxon>
        <taxon>Bacilli</taxon>
        <taxon>Bacillales</taxon>
        <taxon>Bacillaceae</taxon>
        <taxon>Mangrovibacillus</taxon>
    </lineage>
</organism>
<keyword evidence="4 7" id="KW-1133">Transmembrane helix</keyword>
<keyword evidence="2" id="KW-1003">Cell membrane</keyword>
<feature type="coiled-coil region" evidence="6">
    <location>
        <begin position="176"/>
        <end position="203"/>
    </location>
</feature>
<feature type="transmembrane region" description="Helical" evidence="7">
    <location>
        <begin position="93"/>
        <end position="110"/>
    </location>
</feature>
<evidence type="ECO:0000256" key="3">
    <source>
        <dbReference type="ARBA" id="ARBA00022692"/>
    </source>
</evidence>
<evidence type="ECO:0000256" key="7">
    <source>
        <dbReference type="SAM" id="Phobius"/>
    </source>
</evidence>